<evidence type="ECO:0000313" key="15">
    <source>
        <dbReference type="EMBL" id="RRO07305.1"/>
    </source>
</evidence>
<gene>
    <name evidence="15" type="ORF">DMB85_013375</name>
</gene>
<sequence length="182" mass="20694">MKKTYASSQIIFHWLVFIMVVITYSAMEFKGLTPKGSSARAMMALVHYTAGLGVLLLMMVRIVLKFIHSTPEIVPMPPRWQIVVAKTVHIILYIFFLALPLLGLFSLYFGQVEWSFLGITMPVAGVLNKDIQHNLKELHELIANTGYFIIGLHAAAALFHHYIVRDNTLDRMLPLRKGRMPE</sequence>
<dbReference type="PANTHER" id="PTHR30529">
    <property type="entry name" value="CYTOCHROME B561"/>
    <property type="match status" value="1"/>
</dbReference>
<evidence type="ECO:0000256" key="10">
    <source>
        <dbReference type="ARBA" id="ARBA00023004"/>
    </source>
</evidence>
<dbReference type="RefSeq" id="WP_116237993.1">
    <property type="nucleotide sequence ID" value="NZ_QHJW02000031.1"/>
</dbReference>
<dbReference type="SUPFAM" id="SSF81342">
    <property type="entry name" value="Transmembrane di-heme cytochromes"/>
    <property type="match status" value="1"/>
</dbReference>
<feature type="domain" description="Cytochrome b561 bacterial/Ni-hydrogenase" evidence="14">
    <location>
        <begin position="5"/>
        <end position="174"/>
    </location>
</feature>
<feature type="transmembrane region" description="Helical" evidence="13">
    <location>
        <begin position="87"/>
        <end position="109"/>
    </location>
</feature>
<evidence type="ECO:0000256" key="4">
    <source>
        <dbReference type="ARBA" id="ARBA00022475"/>
    </source>
</evidence>
<keyword evidence="10" id="KW-0408">Iron</keyword>
<comment type="similarity">
    <text evidence="12">Belongs to the cytochrome b561 family.</text>
</comment>
<keyword evidence="6 13" id="KW-0812">Transmembrane</keyword>
<evidence type="ECO:0000256" key="5">
    <source>
        <dbReference type="ARBA" id="ARBA00022617"/>
    </source>
</evidence>
<evidence type="ECO:0000256" key="2">
    <source>
        <dbReference type="ARBA" id="ARBA00004651"/>
    </source>
</evidence>
<dbReference type="NCBIfam" id="NF008566">
    <property type="entry name" value="PRK11513.1"/>
    <property type="match status" value="1"/>
</dbReference>
<dbReference type="PANTHER" id="PTHR30529:SF3">
    <property type="entry name" value="CYTOCHROME B561 HOMOLOG 1"/>
    <property type="match status" value="1"/>
</dbReference>
<keyword evidence="4" id="KW-1003">Cell membrane</keyword>
<keyword evidence="7" id="KW-0479">Metal-binding</keyword>
<evidence type="ECO:0000256" key="8">
    <source>
        <dbReference type="ARBA" id="ARBA00022982"/>
    </source>
</evidence>
<reference evidence="15" key="1">
    <citation type="submission" date="2018-11" db="EMBL/GenBank/DDBJ databases">
        <title>Draft genome sequences of proposed Pectobacterium aquaticum sp. nov. isolated in France from fresh water.</title>
        <authorList>
            <person name="Pedron J."/>
            <person name="Barny M.A."/>
        </authorList>
    </citation>
    <scope>NUCLEOTIDE SEQUENCE [LARGE SCALE GENOMIC DNA]</scope>
    <source>
        <strain evidence="15">A35-S23-M15</strain>
    </source>
</reference>
<comment type="cofactor">
    <cofactor evidence="1">
        <name>heme b</name>
        <dbReference type="ChEBI" id="CHEBI:60344"/>
    </cofactor>
</comment>
<dbReference type="InterPro" id="IPR052168">
    <property type="entry name" value="Cytochrome_b561_oxidase"/>
</dbReference>
<evidence type="ECO:0000256" key="9">
    <source>
        <dbReference type="ARBA" id="ARBA00022989"/>
    </source>
</evidence>
<evidence type="ECO:0000256" key="1">
    <source>
        <dbReference type="ARBA" id="ARBA00001970"/>
    </source>
</evidence>
<dbReference type="InterPro" id="IPR016174">
    <property type="entry name" value="Di-haem_cyt_TM"/>
</dbReference>
<dbReference type="InterPro" id="IPR011577">
    <property type="entry name" value="Cyt_b561_bac/Ni-Hgenase"/>
</dbReference>
<dbReference type="Pfam" id="PF01292">
    <property type="entry name" value="Ni_hydr_CYTB"/>
    <property type="match status" value="1"/>
</dbReference>
<evidence type="ECO:0000256" key="12">
    <source>
        <dbReference type="ARBA" id="ARBA00037975"/>
    </source>
</evidence>
<dbReference type="Proteomes" id="UP000256817">
    <property type="component" value="Unassembled WGS sequence"/>
</dbReference>
<evidence type="ECO:0000256" key="3">
    <source>
        <dbReference type="ARBA" id="ARBA00022448"/>
    </source>
</evidence>
<evidence type="ECO:0000256" key="7">
    <source>
        <dbReference type="ARBA" id="ARBA00022723"/>
    </source>
</evidence>
<evidence type="ECO:0000313" key="16">
    <source>
        <dbReference type="Proteomes" id="UP000256817"/>
    </source>
</evidence>
<comment type="caution">
    <text evidence="15">The sequence shown here is derived from an EMBL/GenBank/DDBJ whole genome shotgun (WGS) entry which is preliminary data.</text>
</comment>
<feature type="transmembrane region" description="Helical" evidence="13">
    <location>
        <begin position="45"/>
        <end position="67"/>
    </location>
</feature>
<evidence type="ECO:0000256" key="13">
    <source>
        <dbReference type="SAM" id="Phobius"/>
    </source>
</evidence>
<evidence type="ECO:0000259" key="14">
    <source>
        <dbReference type="Pfam" id="PF01292"/>
    </source>
</evidence>
<feature type="transmembrane region" description="Helical" evidence="13">
    <location>
        <begin position="141"/>
        <end position="163"/>
    </location>
</feature>
<accession>A0A426J2E1</accession>
<keyword evidence="9 13" id="KW-1133">Transmembrane helix</keyword>
<proteinExistence type="inferred from homology"/>
<name>A0A426J2E1_9GAMM</name>
<keyword evidence="8" id="KW-0249">Electron transport</keyword>
<keyword evidence="3" id="KW-0813">Transport</keyword>
<keyword evidence="11 13" id="KW-0472">Membrane</keyword>
<keyword evidence="16" id="KW-1185">Reference proteome</keyword>
<dbReference type="EMBL" id="QHJW02000031">
    <property type="protein sequence ID" value="RRO07305.1"/>
    <property type="molecule type" value="Genomic_DNA"/>
</dbReference>
<dbReference type="Gene3D" id="1.20.950.20">
    <property type="entry name" value="Transmembrane di-heme cytochromes, Chain C"/>
    <property type="match status" value="1"/>
</dbReference>
<keyword evidence="5" id="KW-0349">Heme</keyword>
<evidence type="ECO:0000256" key="11">
    <source>
        <dbReference type="ARBA" id="ARBA00023136"/>
    </source>
</evidence>
<organism evidence="15 16">
    <name type="scientific">Pectobacterium aquaticum</name>
    <dbReference type="NCBI Taxonomy" id="2204145"/>
    <lineage>
        <taxon>Bacteria</taxon>
        <taxon>Pseudomonadati</taxon>
        <taxon>Pseudomonadota</taxon>
        <taxon>Gammaproteobacteria</taxon>
        <taxon>Enterobacterales</taxon>
        <taxon>Pectobacteriaceae</taxon>
        <taxon>Pectobacterium</taxon>
    </lineage>
</organism>
<feature type="transmembrane region" description="Helical" evidence="13">
    <location>
        <begin position="6"/>
        <end position="24"/>
    </location>
</feature>
<comment type="subcellular location">
    <subcellularLocation>
        <location evidence="2">Cell membrane</location>
        <topology evidence="2">Multi-pass membrane protein</topology>
    </subcellularLocation>
</comment>
<evidence type="ECO:0000256" key="6">
    <source>
        <dbReference type="ARBA" id="ARBA00022692"/>
    </source>
</evidence>
<protein>
    <submittedName>
        <fullName evidence="15">Cytochrome b561</fullName>
    </submittedName>
</protein>